<dbReference type="Proteomes" id="UP000235145">
    <property type="component" value="Unassembled WGS sequence"/>
</dbReference>
<name>A0A9R1VIG3_LACSA</name>
<proteinExistence type="predicted"/>
<accession>A0A9R1VIG3</accession>
<evidence type="ECO:0000313" key="2">
    <source>
        <dbReference type="EMBL" id="KAJ0205949.1"/>
    </source>
</evidence>
<gene>
    <name evidence="2" type="ORF">LSAT_V11C500246490</name>
</gene>
<dbReference type="EMBL" id="NBSK02000005">
    <property type="protein sequence ID" value="KAJ0205949.1"/>
    <property type="molecule type" value="Genomic_DNA"/>
</dbReference>
<evidence type="ECO:0000313" key="3">
    <source>
        <dbReference type="Proteomes" id="UP000235145"/>
    </source>
</evidence>
<dbReference type="InterPro" id="IPR008906">
    <property type="entry name" value="HATC_C_dom"/>
</dbReference>
<protein>
    <recommendedName>
        <fullName evidence="1">HAT C-terminal dimerisation domain-containing protein</fullName>
    </recommendedName>
</protein>
<dbReference type="Pfam" id="PF05699">
    <property type="entry name" value="Dimer_Tnp_hAT"/>
    <property type="match status" value="1"/>
</dbReference>
<dbReference type="PROSITE" id="PS51257">
    <property type="entry name" value="PROKAR_LIPOPROTEIN"/>
    <property type="match status" value="1"/>
</dbReference>
<dbReference type="SUPFAM" id="SSF53098">
    <property type="entry name" value="Ribonuclease H-like"/>
    <property type="match status" value="1"/>
</dbReference>
<comment type="caution">
    <text evidence="2">The sequence shown here is derived from an EMBL/GenBank/DDBJ whole genome shotgun (WGS) entry which is preliminary data.</text>
</comment>
<dbReference type="InterPro" id="IPR012337">
    <property type="entry name" value="RNaseH-like_sf"/>
</dbReference>
<keyword evidence="3" id="KW-1185">Reference proteome</keyword>
<reference evidence="2 3" key="1">
    <citation type="journal article" date="2017" name="Nat. Commun.">
        <title>Genome assembly with in vitro proximity ligation data and whole-genome triplication in lettuce.</title>
        <authorList>
            <person name="Reyes-Chin-Wo S."/>
            <person name="Wang Z."/>
            <person name="Yang X."/>
            <person name="Kozik A."/>
            <person name="Arikit S."/>
            <person name="Song C."/>
            <person name="Xia L."/>
            <person name="Froenicke L."/>
            <person name="Lavelle D.O."/>
            <person name="Truco M.J."/>
            <person name="Xia R."/>
            <person name="Zhu S."/>
            <person name="Xu C."/>
            <person name="Xu H."/>
            <person name="Xu X."/>
            <person name="Cox K."/>
            <person name="Korf I."/>
            <person name="Meyers B.C."/>
            <person name="Michelmore R.W."/>
        </authorList>
    </citation>
    <scope>NUCLEOTIDE SEQUENCE [LARGE SCALE GENOMIC DNA]</scope>
    <source>
        <strain evidence="3">cv. Salinas</strain>
        <tissue evidence="2">Seedlings</tissue>
    </source>
</reference>
<dbReference type="AlphaFoldDB" id="A0A9R1VIG3"/>
<feature type="domain" description="HAT C-terminal dimerisation" evidence="1">
    <location>
        <begin position="16"/>
        <end position="66"/>
    </location>
</feature>
<sequence length="91" mass="10841">MIVRYRETKSPGKFQLNVLSLTCSATSCERNWSVFQHVSFFLHLHKKTRNRLTQERLNDIVFVKFNSSLERQTKDKENDHLILQDINESNM</sequence>
<organism evidence="2 3">
    <name type="scientific">Lactuca sativa</name>
    <name type="common">Garden lettuce</name>
    <dbReference type="NCBI Taxonomy" id="4236"/>
    <lineage>
        <taxon>Eukaryota</taxon>
        <taxon>Viridiplantae</taxon>
        <taxon>Streptophyta</taxon>
        <taxon>Embryophyta</taxon>
        <taxon>Tracheophyta</taxon>
        <taxon>Spermatophyta</taxon>
        <taxon>Magnoliopsida</taxon>
        <taxon>eudicotyledons</taxon>
        <taxon>Gunneridae</taxon>
        <taxon>Pentapetalae</taxon>
        <taxon>asterids</taxon>
        <taxon>campanulids</taxon>
        <taxon>Asterales</taxon>
        <taxon>Asteraceae</taxon>
        <taxon>Cichorioideae</taxon>
        <taxon>Cichorieae</taxon>
        <taxon>Lactucinae</taxon>
        <taxon>Lactuca</taxon>
    </lineage>
</organism>
<dbReference type="GO" id="GO:0046983">
    <property type="term" value="F:protein dimerization activity"/>
    <property type="evidence" value="ECO:0007669"/>
    <property type="project" value="InterPro"/>
</dbReference>
<evidence type="ECO:0000259" key="1">
    <source>
        <dbReference type="Pfam" id="PF05699"/>
    </source>
</evidence>